<evidence type="ECO:0000313" key="2">
    <source>
        <dbReference type="Proteomes" id="UP001597062"/>
    </source>
</evidence>
<name>A0ABW3JPB0_9FLAO</name>
<accession>A0ABW3JPB0</accession>
<reference evidence="2" key="1">
    <citation type="journal article" date="2019" name="Int. J. Syst. Evol. Microbiol.">
        <title>The Global Catalogue of Microorganisms (GCM) 10K type strain sequencing project: providing services to taxonomists for standard genome sequencing and annotation.</title>
        <authorList>
            <consortium name="The Broad Institute Genomics Platform"/>
            <consortium name="The Broad Institute Genome Sequencing Center for Infectious Disease"/>
            <person name="Wu L."/>
            <person name="Ma J."/>
        </authorList>
    </citation>
    <scope>NUCLEOTIDE SEQUENCE [LARGE SCALE GENOMIC DNA]</scope>
    <source>
        <strain evidence="2">CCUG 60527</strain>
    </source>
</reference>
<sequence>MELANIEKLLEKYLDATTTVKEEQQLKEFFTTQQVPEHLEQYSVLFGYFKESKNEVYTKTIQLNPSSNKKNWKWLSVAASLALLASVFVGQQQYEQYQQRKQYAQIKEALQLVSHNLNKGNDAIYSVSNNIAKGNQAVKSLNTYEKTVHTVFNKVNY</sequence>
<proteinExistence type="predicted"/>
<dbReference type="RefSeq" id="WP_386104275.1">
    <property type="nucleotide sequence ID" value="NZ_JBHTJR010000014.1"/>
</dbReference>
<keyword evidence="2" id="KW-1185">Reference proteome</keyword>
<evidence type="ECO:0000313" key="1">
    <source>
        <dbReference type="EMBL" id="MFD0991715.1"/>
    </source>
</evidence>
<gene>
    <name evidence="1" type="ORF">ACFQ1U_00715</name>
</gene>
<dbReference type="Proteomes" id="UP001597062">
    <property type="component" value="Unassembled WGS sequence"/>
</dbReference>
<protein>
    <submittedName>
        <fullName evidence="1">Uncharacterized protein</fullName>
    </submittedName>
</protein>
<comment type="caution">
    <text evidence="1">The sequence shown here is derived from an EMBL/GenBank/DDBJ whole genome shotgun (WGS) entry which is preliminary data.</text>
</comment>
<dbReference type="EMBL" id="JBHTJR010000014">
    <property type="protein sequence ID" value="MFD0991715.1"/>
    <property type="molecule type" value="Genomic_DNA"/>
</dbReference>
<organism evidence="1 2">
    <name type="scientific">Tenacibaculum geojense</name>
    <dbReference type="NCBI Taxonomy" id="915352"/>
    <lineage>
        <taxon>Bacteria</taxon>
        <taxon>Pseudomonadati</taxon>
        <taxon>Bacteroidota</taxon>
        <taxon>Flavobacteriia</taxon>
        <taxon>Flavobacteriales</taxon>
        <taxon>Flavobacteriaceae</taxon>
        <taxon>Tenacibaculum</taxon>
    </lineage>
</organism>